<keyword evidence="10" id="KW-0675">Receptor</keyword>
<evidence type="ECO:0000256" key="10">
    <source>
        <dbReference type="ARBA" id="ARBA00023170"/>
    </source>
</evidence>
<dbReference type="GO" id="GO:0016918">
    <property type="term" value="F:retinal binding"/>
    <property type="evidence" value="ECO:0007669"/>
    <property type="project" value="UniProtKB-KW"/>
</dbReference>
<evidence type="ECO:0000256" key="6">
    <source>
        <dbReference type="ARBA" id="ARBA00022893"/>
    </source>
</evidence>
<feature type="transmembrane region" description="Helical" evidence="11">
    <location>
        <begin position="147"/>
        <end position="166"/>
    </location>
</feature>
<feature type="transmembrane region" description="Helical" evidence="11">
    <location>
        <begin position="186"/>
        <end position="206"/>
    </location>
</feature>
<feature type="transmembrane region" description="Helical" evidence="11">
    <location>
        <begin position="420"/>
        <end position="445"/>
    </location>
</feature>
<evidence type="ECO:0000313" key="12">
    <source>
        <dbReference type="EMBL" id="KAK6195508.1"/>
    </source>
</evidence>
<evidence type="ECO:0000256" key="1">
    <source>
        <dbReference type="ARBA" id="ARBA00004651"/>
    </source>
</evidence>
<feature type="transmembrane region" description="Helical" evidence="11">
    <location>
        <begin position="504"/>
        <end position="532"/>
    </location>
</feature>
<accession>A0AAN8Q7L7</accession>
<dbReference type="InterPro" id="IPR026612">
    <property type="entry name" value="STRA6-like"/>
</dbReference>
<evidence type="ECO:0000256" key="3">
    <source>
        <dbReference type="ARBA" id="ARBA00022448"/>
    </source>
</evidence>
<dbReference type="PANTHER" id="PTHR21444">
    <property type="entry name" value="COILED-COIL DOMAIN-CONTAINING PROTEIN 180"/>
    <property type="match status" value="1"/>
</dbReference>
<sequence length="697" mass="79148">MSFTDLINTVYKALNNEFGAGNETYVEPCIEKLDHYTFYQAAVVPAVLIMLSFSFTKKRRRLLLDVFKGKPGLIFPMDILTRDTSMSYAAAFGATLYLVYIVVFEQKYAFVSNGPPEVKSLVVISSMIIYGVVFFPVFACLAIGSTFGYCVGSIYVWFFTGASIYQQFQCAHKIEIKTTLVLVARSIPQMACLFYLCCSLPGRFVMSIKKGRNFFMTLQDEYQTETLEEIKESYVGLHVIRLFKKPLPKPDPPEGKLMIIKSKVIDLWHRLVYQTDAAFNYSSRFLSVMLLGVCLIYMLTLELSVSVSLILDFGIKSMQDFRDVVVLGANNADTEEGEAAIEIIEFANRAMKSIKSCFIVSMFLTACLNLLVILHMMSSYRTNLRALHKGDYTHIPSRTRRTNPDLLVGSIRYAGYQVAYIAWGFIIQFTIIFLIGFSLTCLVIFLDSGFNDWILSVIKAVWPILLSAILISILQTQLAKFAFLQGRGKELAFENRRLLFSFTYFMYFYNIFLGLISCLLRIIKAIVIGALLLSRLDNSTLPERFQFFDPGFAAYVGFMHIENSHNHPVVLVLVRILMASRRTKLKSLVVSAGVNFCAVNDTQLQTRLADVDGARRRKAARFNWHVTYTLIHNPELRLYRKGYLQALKKAQEEGLTVPASDSLLPDPAIFLKKEHGGKYREKEIERPVNGHDNSVFV</sequence>
<feature type="transmembrane region" description="Helical" evidence="11">
    <location>
        <begin position="86"/>
        <end position="103"/>
    </location>
</feature>
<name>A0AAN8Q7L7_PATCE</name>
<keyword evidence="5 11" id="KW-0812">Transmembrane</keyword>
<evidence type="ECO:0000256" key="8">
    <source>
        <dbReference type="ARBA" id="ARBA00023072"/>
    </source>
</evidence>
<dbReference type="GO" id="GO:0038023">
    <property type="term" value="F:signaling receptor activity"/>
    <property type="evidence" value="ECO:0007669"/>
    <property type="project" value="InterPro"/>
</dbReference>
<feature type="transmembrane region" description="Helical" evidence="11">
    <location>
        <begin position="358"/>
        <end position="377"/>
    </location>
</feature>
<keyword evidence="6" id="KW-0845">Vitamin A</keyword>
<dbReference type="EMBL" id="JAZGQO010000001">
    <property type="protein sequence ID" value="KAK6195508.1"/>
    <property type="molecule type" value="Genomic_DNA"/>
</dbReference>
<gene>
    <name evidence="12" type="ORF">SNE40_000922</name>
</gene>
<evidence type="ECO:0000256" key="5">
    <source>
        <dbReference type="ARBA" id="ARBA00022692"/>
    </source>
</evidence>
<evidence type="ECO:0000313" key="13">
    <source>
        <dbReference type="Proteomes" id="UP001347796"/>
    </source>
</evidence>
<dbReference type="GO" id="GO:0034632">
    <property type="term" value="F:retinol transmembrane transporter activity"/>
    <property type="evidence" value="ECO:0007669"/>
    <property type="project" value="InterPro"/>
</dbReference>
<evidence type="ECO:0000256" key="9">
    <source>
        <dbReference type="ARBA" id="ARBA00023136"/>
    </source>
</evidence>
<keyword evidence="13" id="KW-1185">Reference proteome</keyword>
<feature type="transmembrane region" description="Helical" evidence="11">
    <location>
        <begin position="36"/>
        <end position="55"/>
    </location>
</feature>
<evidence type="ECO:0000256" key="4">
    <source>
        <dbReference type="ARBA" id="ARBA00022475"/>
    </source>
</evidence>
<reference evidence="12 13" key="1">
    <citation type="submission" date="2024-01" db="EMBL/GenBank/DDBJ databases">
        <title>The genome of the rayed Mediterranean limpet Patella caerulea (Linnaeus, 1758).</title>
        <authorList>
            <person name="Anh-Thu Weber A."/>
            <person name="Halstead-Nussloch G."/>
        </authorList>
    </citation>
    <scope>NUCLEOTIDE SEQUENCE [LARGE SCALE GENOMIC DNA]</scope>
    <source>
        <strain evidence="12">AATW-2023a</strain>
        <tissue evidence="12">Whole specimen</tissue>
    </source>
</reference>
<comment type="caution">
    <text evidence="12">The sequence shown here is derived from an EMBL/GenBank/DDBJ whole genome shotgun (WGS) entry which is preliminary data.</text>
</comment>
<dbReference type="GO" id="GO:0005886">
    <property type="term" value="C:plasma membrane"/>
    <property type="evidence" value="ECO:0007669"/>
    <property type="project" value="UniProtKB-SubCell"/>
</dbReference>
<evidence type="ECO:0000256" key="7">
    <source>
        <dbReference type="ARBA" id="ARBA00022989"/>
    </source>
</evidence>
<comment type="subcellular location">
    <subcellularLocation>
        <location evidence="1">Cell membrane</location>
        <topology evidence="1">Multi-pass membrane protein</topology>
    </subcellularLocation>
</comment>
<dbReference type="Proteomes" id="UP001347796">
    <property type="component" value="Unassembled WGS sequence"/>
</dbReference>
<dbReference type="AlphaFoldDB" id="A0AAN8Q7L7"/>
<keyword evidence="3" id="KW-0813">Transport</keyword>
<keyword evidence="8" id="KW-0683">Retinol-binding</keyword>
<feature type="transmembrane region" description="Helical" evidence="11">
    <location>
        <begin position="460"/>
        <end position="483"/>
    </location>
</feature>
<proteinExistence type="predicted"/>
<keyword evidence="9 11" id="KW-0472">Membrane</keyword>
<dbReference type="GO" id="GO:0019841">
    <property type="term" value="F:retinol binding"/>
    <property type="evidence" value="ECO:0007669"/>
    <property type="project" value="UniProtKB-KW"/>
</dbReference>
<evidence type="ECO:0000256" key="2">
    <source>
        <dbReference type="ARBA" id="ARBA00014411"/>
    </source>
</evidence>
<keyword evidence="4" id="KW-1003">Cell membrane</keyword>
<protein>
    <recommendedName>
        <fullName evidence="2">Receptor for retinol uptake STRA6</fullName>
    </recommendedName>
</protein>
<feature type="transmembrane region" description="Helical" evidence="11">
    <location>
        <begin position="288"/>
        <end position="311"/>
    </location>
</feature>
<organism evidence="12 13">
    <name type="scientific">Patella caerulea</name>
    <name type="common">Rayed Mediterranean limpet</name>
    <dbReference type="NCBI Taxonomy" id="87958"/>
    <lineage>
        <taxon>Eukaryota</taxon>
        <taxon>Metazoa</taxon>
        <taxon>Spiralia</taxon>
        <taxon>Lophotrochozoa</taxon>
        <taxon>Mollusca</taxon>
        <taxon>Gastropoda</taxon>
        <taxon>Patellogastropoda</taxon>
        <taxon>Patelloidea</taxon>
        <taxon>Patellidae</taxon>
        <taxon>Patella</taxon>
    </lineage>
</organism>
<keyword evidence="7 11" id="KW-1133">Transmembrane helix</keyword>
<dbReference type="GO" id="GO:0071939">
    <property type="term" value="P:vitamin A import into cell"/>
    <property type="evidence" value="ECO:0007669"/>
    <property type="project" value="TreeGrafter"/>
</dbReference>
<dbReference type="Pfam" id="PF14752">
    <property type="entry name" value="RBP_receptor"/>
    <property type="match status" value="1"/>
</dbReference>
<evidence type="ECO:0000256" key="11">
    <source>
        <dbReference type="SAM" id="Phobius"/>
    </source>
</evidence>
<dbReference type="PANTHER" id="PTHR21444:SF16">
    <property type="entry name" value="RECEPTOR FOR RETINOL UPTAKE STRA6"/>
    <property type="match status" value="1"/>
</dbReference>